<evidence type="ECO:0000259" key="1">
    <source>
        <dbReference type="Pfam" id="PF13614"/>
    </source>
</evidence>
<gene>
    <name evidence="2" type="ORF">OE699_04045</name>
</gene>
<feature type="domain" description="AAA" evidence="1">
    <location>
        <begin position="142"/>
        <end position="302"/>
    </location>
</feature>
<dbReference type="InterPro" id="IPR050625">
    <property type="entry name" value="ParA/MinD_ATPase"/>
</dbReference>
<dbReference type="EMBL" id="JAOWKW010000002">
    <property type="protein sequence ID" value="MCV2878015.1"/>
    <property type="molecule type" value="Genomic_DNA"/>
</dbReference>
<evidence type="ECO:0000313" key="3">
    <source>
        <dbReference type="Proteomes" id="UP001526166"/>
    </source>
</evidence>
<dbReference type="PANTHER" id="PTHR43384:SF13">
    <property type="entry name" value="SLR0110 PROTEIN"/>
    <property type="match status" value="1"/>
</dbReference>
<dbReference type="Gene3D" id="3.40.50.300">
    <property type="entry name" value="P-loop containing nucleotide triphosphate hydrolases"/>
    <property type="match status" value="1"/>
</dbReference>
<protein>
    <submittedName>
        <fullName evidence="2">AAA family ATPase</fullName>
    </submittedName>
</protein>
<reference evidence="2 3" key="1">
    <citation type="submission" date="2022-10" db="EMBL/GenBank/DDBJ databases">
        <title>Sinirhodobacter sp. nov., isolated from ocean surface sediments.</title>
        <authorList>
            <person name="He W."/>
            <person name="Wang L."/>
            <person name="Zhang D.-F."/>
        </authorList>
    </citation>
    <scope>NUCLEOTIDE SEQUENCE [LARGE SCALE GENOMIC DNA]</scope>
    <source>
        <strain evidence="2 3">WL0115</strain>
    </source>
</reference>
<dbReference type="Gene3D" id="3.40.50.2300">
    <property type="match status" value="1"/>
</dbReference>
<dbReference type="Pfam" id="PF13614">
    <property type="entry name" value="AAA_31"/>
    <property type="match status" value="1"/>
</dbReference>
<keyword evidence="3" id="KW-1185">Reference proteome</keyword>
<dbReference type="PANTHER" id="PTHR43384">
    <property type="entry name" value="SEPTUM SITE-DETERMINING PROTEIN MIND HOMOLOG, CHLOROPLASTIC-RELATED"/>
    <property type="match status" value="1"/>
</dbReference>
<dbReference type="InterPro" id="IPR027417">
    <property type="entry name" value="P-loop_NTPase"/>
</dbReference>
<dbReference type="InterPro" id="IPR025669">
    <property type="entry name" value="AAA_dom"/>
</dbReference>
<accession>A0ABT2ZW90</accession>
<evidence type="ECO:0000313" key="2">
    <source>
        <dbReference type="EMBL" id="MCV2878015.1"/>
    </source>
</evidence>
<dbReference type="RefSeq" id="WP_263847200.1">
    <property type="nucleotide sequence ID" value="NZ_JAOWKW010000002.1"/>
</dbReference>
<comment type="caution">
    <text evidence="2">The sequence shown here is derived from an EMBL/GenBank/DDBJ whole genome shotgun (WGS) entry which is preliminary data.</text>
</comment>
<proteinExistence type="predicted"/>
<name>A0ABT2ZW90_9RHOB</name>
<organism evidence="2 3">
    <name type="scientific">Sedimentimonas flavescens</name>
    <dbReference type="NCBI Taxonomy" id="2851012"/>
    <lineage>
        <taxon>Bacteria</taxon>
        <taxon>Pseudomonadati</taxon>
        <taxon>Pseudomonadota</taxon>
        <taxon>Alphaproteobacteria</taxon>
        <taxon>Rhodobacterales</taxon>
        <taxon>Rhodobacter group</taxon>
        <taxon>Sedimentimonas</taxon>
    </lineage>
</organism>
<dbReference type="Proteomes" id="UP001526166">
    <property type="component" value="Unassembled WGS sequence"/>
</dbReference>
<dbReference type="SUPFAM" id="SSF52540">
    <property type="entry name" value="P-loop containing nucleoside triphosphate hydrolases"/>
    <property type="match status" value="1"/>
</dbReference>
<sequence length="400" mass="43734">MTQNSKTIVLVSKNEELNTSVQKALGELPGVVVEKYASALSELNGKAQTMALACDLIIFRTDDNTEEDLKALKSIKQAGGTARLLALSGEDVTLSNIRRLMSAGVAEVLPESVTAEELDDQVRKLTVGRGLALAGPTIRQGKVITIAKARGGIGATTLAVNLADQLRGQKRLFRRHDPHDVVIVDLDLQFGTVAGFLDVTPSQALIQMAKEDIDPDETFIQQSLQETPSGIAVFSAPANFAPLNALRPHQIQVLIERLRSRFDYVIVDLPRAMVEWISPVLDASDRMYLVADTSVPCIQQARRLIDFYREENLSLPIEVIISQEKKPIVMNRHHVEAAKALERKFRHWLPYDRRTASEAADRGRPLSAISSRSGLCKAIGRVAFDLIAEAGAGKSAATTN</sequence>